<gene>
    <name evidence="2" type="ORF">I2I01_15600</name>
</gene>
<accession>A0A931BIT9</accession>
<keyword evidence="3" id="KW-1185">Reference proteome</keyword>
<dbReference type="EMBL" id="JADQDP010000003">
    <property type="protein sequence ID" value="MBF9143072.1"/>
    <property type="molecule type" value="Genomic_DNA"/>
</dbReference>
<evidence type="ECO:0000313" key="3">
    <source>
        <dbReference type="Proteomes" id="UP000645610"/>
    </source>
</evidence>
<sequence length="139" mass="15005">MLKLRPFAWLMFLLVGSALEAHASPRPKPLTTAETEARNEALVPSLSAQLREARRIARFLTDALSLTEAQRLAVEATTAAERQVLALVATPADAAEARRAYRSAVHGVLDARQLTAYEDLCQRLAGTAQALDGTGLAIR</sequence>
<feature type="chain" id="PRO_5037299349" description="Periplasmic heavy metal sensor" evidence="1">
    <location>
        <begin position="24"/>
        <end position="139"/>
    </location>
</feature>
<evidence type="ECO:0000313" key="2">
    <source>
        <dbReference type="EMBL" id="MBF9143072.1"/>
    </source>
</evidence>
<keyword evidence="1" id="KW-0732">Signal</keyword>
<protein>
    <recommendedName>
        <fullName evidence="4">Periplasmic heavy metal sensor</fullName>
    </recommendedName>
</protein>
<comment type="caution">
    <text evidence="2">The sequence shown here is derived from an EMBL/GenBank/DDBJ whole genome shotgun (WGS) entry which is preliminary data.</text>
</comment>
<dbReference type="AlphaFoldDB" id="A0A931BIT9"/>
<name>A0A931BIT9_9BACT</name>
<evidence type="ECO:0008006" key="4">
    <source>
        <dbReference type="Google" id="ProtNLM"/>
    </source>
</evidence>
<proteinExistence type="predicted"/>
<dbReference type="RefSeq" id="WP_196287392.1">
    <property type="nucleotide sequence ID" value="NZ_JADQDP010000003.1"/>
</dbReference>
<organism evidence="2 3">
    <name type="scientific">Hymenobacter properus</name>
    <dbReference type="NCBI Taxonomy" id="2791026"/>
    <lineage>
        <taxon>Bacteria</taxon>
        <taxon>Pseudomonadati</taxon>
        <taxon>Bacteroidota</taxon>
        <taxon>Cytophagia</taxon>
        <taxon>Cytophagales</taxon>
        <taxon>Hymenobacteraceae</taxon>
        <taxon>Hymenobacter</taxon>
    </lineage>
</organism>
<feature type="signal peptide" evidence="1">
    <location>
        <begin position="1"/>
        <end position="23"/>
    </location>
</feature>
<dbReference type="Proteomes" id="UP000645610">
    <property type="component" value="Unassembled WGS sequence"/>
</dbReference>
<evidence type="ECO:0000256" key="1">
    <source>
        <dbReference type="SAM" id="SignalP"/>
    </source>
</evidence>
<reference evidence="2 3" key="1">
    <citation type="submission" date="2020-11" db="EMBL/GenBank/DDBJ databases">
        <authorList>
            <person name="Kim M.K."/>
        </authorList>
    </citation>
    <scope>NUCLEOTIDE SEQUENCE [LARGE SCALE GENOMIC DNA]</scope>
    <source>
        <strain evidence="2 3">BT439</strain>
    </source>
</reference>